<dbReference type="Proteomes" id="UP000292118">
    <property type="component" value="Chromosome"/>
</dbReference>
<dbReference type="EMBL" id="CP035493">
    <property type="protein sequence ID" value="QAY69880.1"/>
    <property type="molecule type" value="Genomic_DNA"/>
</dbReference>
<name>A0A4P6F229_9MICO</name>
<dbReference type="KEGG" id="xya:ET471_07395"/>
<evidence type="ECO:0000313" key="3">
    <source>
        <dbReference type="Proteomes" id="UP000292118"/>
    </source>
</evidence>
<dbReference type="RefSeq" id="WP_129187325.1">
    <property type="nucleotide sequence ID" value="NZ_CP035493.1"/>
</dbReference>
<organism evidence="2 3">
    <name type="scientific">Xylanimonas protaetiae</name>
    <dbReference type="NCBI Taxonomy" id="2509457"/>
    <lineage>
        <taxon>Bacteria</taxon>
        <taxon>Bacillati</taxon>
        <taxon>Actinomycetota</taxon>
        <taxon>Actinomycetes</taxon>
        <taxon>Micrococcales</taxon>
        <taxon>Promicromonosporaceae</taxon>
        <taxon>Xylanimonas</taxon>
    </lineage>
</organism>
<proteinExistence type="predicted"/>
<keyword evidence="3" id="KW-1185">Reference proteome</keyword>
<gene>
    <name evidence="2" type="ORF">ET471_07395</name>
</gene>
<feature type="transmembrane region" description="Helical" evidence="1">
    <location>
        <begin position="31"/>
        <end position="53"/>
    </location>
</feature>
<sequence length="175" mass="19656">MSEQQEHGAAKTFVEDRYFARGHGRLKVRETLMILVLWVVLLYPVAVLANSVAPDAPIWSALYHGAYEDGEELVRFLARAVAIVVVVVVLLSSTALLLRNNHRERKVYPERTTYDAAGAARRKAALEAMYHDRFGDEDFRRSARYYAVAPEQNLPTGFVHELLGDLTDAGPEVTE</sequence>
<protein>
    <submittedName>
        <fullName evidence="2">Uncharacterized protein</fullName>
    </submittedName>
</protein>
<evidence type="ECO:0000256" key="1">
    <source>
        <dbReference type="SAM" id="Phobius"/>
    </source>
</evidence>
<dbReference type="AlphaFoldDB" id="A0A4P6F229"/>
<keyword evidence="1" id="KW-0812">Transmembrane</keyword>
<keyword evidence="1" id="KW-1133">Transmembrane helix</keyword>
<evidence type="ECO:0000313" key="2">
    <source>
        <dbReference type="EMBL" id="QAY69880.1"/>
    </source>
</evidence>
<reference evidence="2 3" key="1">
    <citation type="submission" date="2019-01" db="EMBL/GenBank/DDBJ databases">
        <title>Genome sequencing of strain FW10M-9.</title>
        <authorList>
            <person name="Heo J."/>
            <person name="Kim S.-J."/>
            <person name="Kim J.-S."/>
            <person name="Hong S.-B."/>
            <person name="Kwon S.-W."/>
        </authorList>
    </citation>
    <scope>NUCLEOTIDE SEQUENCE [LARGE SCALE GENOMIC DNA]</scope>
    <source>
        <strain evidence="2 3">FW10M-9</strain>
    </source>
</reference>
<accession>A0A4P6F229</accession>
<feature type="transmembrane region" description="Helical" evidence="1">
    <location>
        <begin position="73"/>
        <end position="98"/>
    </location>
</feature>
<keyword evidence="1" id="KW-0472">Membrane</keyword>
<dbReference type="OrthoDB" id="5244771at2"/>